<proteinExistence type="predicted"/>
<keyword evidence="2" id="KW-1185">Reference proteome</keyword>
<dbReference type="EMBL" id="JAFLWD010000008">
    <property type="protein sequence ID" value="MBO0439384.1"/>
    <property type="molecule type" value="Genomic_DNA"/>
</dbReference>
<evidence type="ECO:0000313" key="2">
    <source>
        <dbReference type="Proteomes" id="UP000664632"/>
    </source>
</evidence>
<accession>A0ABS3GVV1</accession>
<gene>
    <name evidence="1" type="ORF">JZO69_03350</name>
</gene>
<dbReference type="RefSeq" id="WP_207111482.1">
    <property type="nucleotide sequence ID" value="NZ_JAFLWD010000008.1"/>
</dbReference>
<organism evidence="1 2">
    <name type="scientific">Candidatus Enterococcus ikei</name>
    <dbReference type="NCBI Taxonomy" id="2815326"/>
    <lineage>
        <taxon>Bacteria</taxon>
        <taxon>Bacillati</taxon>
        <taxon>Bacillota</taxon>
        <taxon>Bacilli</taxon>
        <taxon>Lactobacillales</taxon>
        <taxon>Enterococcaceae</taxon>
        <taxon>Enterococcus</taxon>
    </lineage>
</organism>
<evidence type="ECO:0008006" key="3">
    <source>
        <dbReference type="Google" id="ProtNLM"/>
    </source>
</evidence>
<sequence>MDEKLIKELIRLLQKTPKPSSKALVILTGASNYQEFCYDYLADLSLELFYCLSAEYIEEAQQPNLIAKLGKQICGFRQIEQSISNCDFVLIPDMTTEFLTKGALCIADTDGLYALQQALIMEKNIWTLIPEFLSKEKKTVNKNNYLKMFAYYQEILERLGVEFIESIQLKSTIETAIGVTVSKESVQVKPQNGQMLDHLEEHVLSGFITYEDVVNKKQVTLAKNAKLTELAKDHITNNQIKINYSN</sequence>
<name>A0ABS3GVV1_9ENTE</name>
<comment type="caution">
    <text evidence="1">The sequence shown here is derived from an EMBL/GenBank/DDBJ whole genome shotgun (WGS) entry which is preliminary data.</text>
</comment>
<evidence type="ECO:0000313" key="1">
    <source>
        <dbReference type="EMBL" id="MBO0439384.1"/>
    </source>
</evidence>
<reference evidence="1 2" key="1">
    <citation type="submission" date="2021-03" db="EMBL/GenBank/DDBJ databases">
        <title>Enterococcal diversity collection.</title>
        <authorList>
            <person name="Gilmore M.S."/>
            <person name="Schwartzman J."/>
            <person name="Van Tyne D."/>
            <person name="Martin M."/>
            <person name="Earl A.M."/>
            <person name="Manson A.L."/>
            <person name="Straub T."/>
            <person name="Salamzade R."/>
            <person name="Saavedra J."/>
            <person name="Lebreton F."/>
            <person name="Prichula J."/>
            <person name="Schaufler K."/>
            <person name="Gaca A."/>
            <person name="Sgardioli B."/>
            <person name="Wagenaar J."/>
            <person name="Strong T."/>
        </authorList>
    </citation>
    <scope>NUCLEOTIDE SEQUENCE [LARGE SCALE GENOMIC DNA]</scope>
    <source>
        <strain evidence="1 2">DIV0869a</strain>
    </source>
</reference>
<protein>
    <recommendedName>
        <fullName evidence="3">Flavoprotein</fullName>
    </recommendedName>
</protein>
<dbReference type="Proteomes" id="UP000664632">
    <property type="component" value="Unassembled WGS sequence"/>
</dbReference>